<feature type="compositionally biased region" description="Basic residues" evidence="1">
    <location>
        <begin position="10"/>
        <end position="20"/>
    </location>
</feature>
<feature type="domain" description="DNA/RNA-binding protein Alba-like" evidence="2">
    <location>
        <begin position="79"/>
        <end position="149"/>
    </location>
</feature>
<dbReference type="EMBL" id="MU853602">
    <property type="protein sequence ID" value="KAK4142073.1"/>
    <property type="molecule type" value="Genomic_DNA"/>
</dbReference>
<dbReference type="Pfam" id="PF01918">
    <property type="entry name" value="Alba"/>
    <property type="match status" value="1"/>
</dbReference>
<evidence type="ECO:0000259" key="2">
    <source>
        <dbReference type="Pfam" id="PF01918"/>
    </source>
</evidence>
<dbReference type="RefSeq" id="XP_062635444.1">
    <property type="nucleotide sequence ID" value="XM_062781339.1"/>
</dbReference>
<dbReference type="GO" id="GO:0003676">
    <property type="term" value="F:nucleic acid binding"/>
    <property type="evidence" value="ECO:0007669"/>
    <property type="project" value="InterPro"/>
</dbReference>
<organism evidence="3 4">
    <name type="scientific">Dichotomopilus funicola</name>
    <dbReference type="NCBI Taxonomy" id="1934379"/>
    <lineage>
        <taxon>Eukaryota</taxon>
        <taxon>Fungi</taxon>
        <taxon>Dikarya</taxon>
        <taxon>Ascomycota</taxon>
        <taxon>Pezizomycotina</taxon>
        <taxon>Sordariomycetes</taxon>
        <taxon>Sordariomycetidae</taxon>
        <taxon>Sordariales</taxon>
        <taxon>Chaetomiaceae</taxon>
        <taxon>Dichotomopilus</taxon>
    </lineage>
</organism>
<evidence type="ECO:0000313" key="4">
    <source>
        <dbReference type="Proteomes" id="UP001302676"/>
    </source>
</evidence>
<dbReference type="GeneID" id="87817952"/>
<keyword evidence="4" id="KW-1185">Reference proteome</keyword>
<name>A0AAN6ZLA4_9PEZI</name>
<evidence type="ECO:0000256" key="1">
    <source>
        <dbReference type="SAM" id="MobiDB-lite"/>
    </source>
</evidence>
<dbReference type="Proteomes" id="UP001302676">
    <property type="component" value="Unassembled WGS sequence"/>
</dbReference>
<reference evidence="3" key="1">
    <citation type="journal article" date="2023" name="Mol. Phylogenet. Evol.">
        <title>Genome-scale phylogeny and comparative genomics of the fungal order Sordariales.</title>
        <authorList>
            <person name="Hensen N."/>
            <person name="Bonometti L."/>
            <person name="Westerberg I."/>
            <person name="Brannstrom I.O."/>
            <person name="Guillou S."/>
            <person name="Cros-Aarteil S."/>
            <person name="Calhoun S."/>
            <person name="Haridas S."/>
            <person name="Kuo A."/>
            <person name="Mondo S."/>
            <person name="Pangilinan J."/>
            <person name="Riley R."/>
            <person name="LaButti K."/>
            <person name="Andreopoulos B."/>
            <person name="Lipzen A."/>
            <person name="Chen C."/>
            <person name="Yan M."/>
            <person name="Daum C."/>
            <person name="Ng V."/>
            <person name="Clum A."/>
            <person name="Steindorff A."/>
            <person name="Ohm R.A."/>
            <person name="Martin F."/>
            <person name="Silar P."/>
            <person name="Natvig D.O."/>
            <person name="Lalanne C."/>
            <person name="Gautier V."/>
            <person name="Ament-Velasquez S.L."/>
            <person name="Kruys A."/>
            <person name="Hutchinson M.I."/>
            <person name="Powell A.J."/>
            <person name="Barry K."/>
            <person name="Miller A.N."/>
            <person name="Grigoriev I.V."/>
            <person name="Debuchy R."/>
            <person name="Gladieux P."/>
            <person name="Hiltunen Thoren M."/>
            <person name="Johannesson H."/>
        </authorList>
    </citation>
    <scope>NUCLEOTIDE SEQUENCE</scope>
    <source>
        <strain evidence="3">CBS 141.50</strain>
    </source>
</reference>
<protein>
    <recommendedName>
        <fullName evidence="2">DNA/RNA-binding protein Alba-like domain-containing protein</fullName>
    </recommendedName>
</protein>
<feature type="region of interest" description="Disordered" evidence="1">
    <location>
        <begin position="1"/>
        <end position="57"/>
    </location>
</feature>
<feature type="compositionally biased region" description="Polar residues" evidence="1">
    <location>
        <begin position="38"/>
        <end position="57"/>
    </location>
</feature>
<comment type="caution">
    <text evidence="3">The sequence shown here is derived from an EMBL/GenBank/DDBJ whole genome shotgun (WGS) entry which is preliminary data.</text>
</comment>
<dbReference type="AlphaFoldDB" id="A0AAN6ZLA4"/>
<sequence length="256" mass="28424">MATQNPMRRLLPKSHSSKRKFPGDESGSTIHKKLRAANASSENRAQNHTPSHPASGASHYSQIYSPLLSQLGTKFEVKTMTVLPSTSIRKHVDRALDHLSRFNAWDPVVAPGVVLLCAKAGTSSKLITIAELVRRRIGESEQKWFQYNVPREVAVMVEPAPAMGDTSVVEDTVLGREKEEADDEGNGDQEEDDDDYFETLQPTIHEQAAQPAQVKHVAHTLILLSRIPLDELKSEPNVSVQTNEGKIEFLRKKKMG</sequence>
<accession>A0AAN6ZLA4</accession>
<dbReference type="InterPro" id="IPR002775">
    <property type="entry name" value="DNA/RNA-bd_Alba-like"/>
</dbReference>
<gene>
    <name evidence="3" type="ORF">C8A04DRAFT_30331</name>
</gene>
<proteinExistence type="predicted"/>
<reference evidence="3" key="2">
    <citation type="submission" date="2023-05" db="EMBL/GenBank/DDBJ databases">
        <authorList>
            <consortium name="Lawrence Berkeley National Laboratory"/>
            <person name="Steindorff A."/>
            <person name="Hensen N."/>
            <person name="Bonometti L."/>
            <person name="Westerberg I."/>
            <person name="Brannstrom I.O."/>
            <person name="Guillou S."/>
            <person name="Cros-Aarteil S."/>
            <person name="Calhoun S."/>
            <person name="Haridas S."/>
            <person name="Kuo A."/>
            <person name="Mondo S."/>
            <person name="Pangilinan J."/>
            <person name="Riley R."/>
            <person name="Labutti K."/>
            <person name="Andreopoulos B."/>
            <person name="Lipzen A."/>
            <person name="Chen C."/>
            <person name="Yanf M."/>
            <person name="Daum C."/>
            <person name="Ng V."/>
            <person name="Clum A."/>
            <person name="Ohm R."/>
            <person name="Martin F."/>
            <person name="Silar P."/>
            <person name="Natvig D."/>
            <person name="Lalanne C."/>
            <person name="Gautier V."/>
            <person name="Ament-Velasquez S.L."/>
            <person name="Kruys A."/>
            <person name="Hutchinson M.I."/>
            <person name="Powell A.J."/>
            <person name="Barry K."/>
            <person name="Miller A.N."/>
            <person name="Grigoriev I.V."/>
            <person name="Debuchy R."/>
            <person name="Gladieux P."/>
            <person name="Thoren M.H."/>
            <person name="Johannesson H."/>
        </authorList>
    </citation>
    <scope>NUCLEOTIDE SEQUENCE</scope>
    <source>
        <strain evidence="3">CBS 141.50</strain>
    </source>
</reference>
<evidence type="ECO:0000313" key="3">
    <source>
        <dbReference type="EMBL" id="KAK4142073.1"/>
    </source>
</evidence>